<dbReference type="Pfam" id="PF00646">
    <property type="entry name" value="F-box"/>
    <property type="match status" value="1"/>
</dbReference>
<dbReference type="PANTHER" id="PTHR35546:SF110">
    <property type="entry name" value="F-BOX DOMAIN-CONTAINING PROTEIN"/>
    <property type="match status" value="1"/>
</dbReference>
<dbReference type="CDD" id="cd22157">
    <property type="entry name" value="F-box_AtFBW1-like"/>
    <property type="match status" value="1"/>
</dbReference>
<name>M8BAU2_AEGTA</name>
<dbReference type="SUPFAM" id="SSF81383">
    <property type="entry name" value="F-box domain"/>
    <property type="match status" value="1"/>
</dbReference>
<evidence type="ECO:0000313" key="1">
    <source>
        <dbReference type="EnsemblPlants" id="EMT11126"/>
    </source>
</evidence>
<dbReference type="AlphaFoldDB" id="M8BAU2"/>
<organism evidence="1">
    <name type="scientific">Aegilops tauschii</name>
    <name type="common">Tausch's goatgrass</name>
    <name type="synonym">Aegilops squarrosa</name>
    <dbReference type="NCBI Taxonomy" id="37682"/>
    <lineage>
        <taxon>Eukaryota</taxon>
        <taxon>Viridiplantae</taxon>
        <taxon>Streptophyta</taxon>
        <taxon>Embryophyta</taxon>
        <taxon>Tracheophyta</taxon>
        <taxon>Spermatophyta</taxon>
        <taxon>Magnoliopsida</taxon>
        <taxon>Liliopsida</taxon>
        <taxon>Poales</taxon>
        <taxon>Poaceae</taxon>
        <taxon>BOP clade</taxon>
        <taxon>Pooideae</taxon>
        <taxon>Triticodae</taxon>
        <taxon>Triticeae</taxon>
        <taxon>Triticinae</taxon>
        <taxon>Aegilops</taxon>
    </lineage>
</organism>
<dbReference type="EnsemblPlants" id="EMT11126">
    <property type="protein sequence ID" value="EMT11126"/>
    <property type="gene ID" value="F775_13092"/>
</dbReference>
<dbReference type="InterPro" id="IPR055290">
    <property type="entry name" value="At3g26010-like"/>
</dbReference>
<dbReference type="InterPro" id="IPR036047">
    <property type="entry name" value="F-box-like_dom_sf"/>
</dbReference>
<reference evidence="1" key="1">
    <citation type="submission" date="2015-06" db="UniProtKB">
        <authorList>
            <consortium name="EnsemblPlants"/>
        </authorList>
    </citation>
    <scope>IDENTIFICATION</scope>
</reference>
<dbReference type="SMART" id="SM00256">
    <property type="entry name" value="FBOX"/>
    <property type="match status" value="1"/>
</dbReference>
<dbReference type="CDD" id="cd09272">
    <property type="entry name" value="RNase_HI_RT_Ty1"/>
    <property type="match status" value="1"/>
</dbReference>
<protein>
    <submittedName>
        <fullName evidence="1">Uncharacterized protein</fullName>
    </submittedName>
</protein>
<accession>M8BAU2</accession>
<dbReference type="InterPro" id="IPR001810">
    <property type="entry name" value="F-box_dom"/>
</dbReference>
<dbReference type="Gene3D" id="1.20.1280.50">
    <property type="match status" value="1"/>
</dbReference>
<proteinExistence type="predicted"/>
<dbReference type="PANTHER" id="PTHR35546">
    <property type="entry name" value="F-BOX PROTEIN INTERACTION DOMAIN PROTEIN-RELATED"/>
    <property type="match status" value="1"/>
</dbReference>
<sequence>MAANPVHHRRTKHIELDIHFVREKVALGQLRALNVPTTQQFADVMTKGLPTAAFQEFRSSFPPHGGMAAERLTDDLLVEILSRVPVRSVCRFKCVSKHWLSLIEHPGHRRKLPQTLAGFFYTVRINNRQLPLETKVRFVNVSGKSCPLVGTSFTFLPSHQRIYLLDCCNGLLLCRWYGISAPVDEFCYILCNPATEEWVSLPDHSHVSKVAIVSLGFDPAISSHFYVFVLLKDVYFNFYLSVGGVDVYSS</sequence>